<dbReference type="EMBL" id="KN833016">
    <property type="protein sequence ID" value="KIM78433.1"/>
    <property type="molecule type" value="Genomic_DNA"/>
</dbReference>
<evidence type="ECO:0000313" key="1">
    <source>
        <dbReference type="EMBL" id="KIM78433.1"/>
    </source>
</evidence>
<dbReference type="InParanoid" id="A0A0C3AWP2"/>
<dbReference type="AlphaFoldDB" id="A0A0C3AWP2"/>
<proteinExistence type="predicted"/>
<reference evidence="2" key="2">
    <citation type="submission" date="2015-01" db="EMBL/GenBank/DDBJ databases">
        <title>Evolutionary Origins and Diversification of the Mycorrhizal Mutualists.</title>
        <authorList>
            <consortium name="DOE Joint Genome Institute"/>
            <consortium name="Mycorrhizal Genomics Consortium"/>
            <person name="Kohler A."/>
            <person name="Kuo A."/>
            <person name="Nagy L.G."/>
            <person name="Floudas D."/>
            <person name="Copeland A."/>
            <person name="Barry K.W."/>
            <person name="Cichocki N."/>
            <person name="Veneault-Fourrey C."/>
            <person name="LaButti K."/>
            <person name="Lindquist E.A."/>
            <person name="Lipzen A."/>
            <person name="Lundell T."/>
            <person name="Morin E."/>
            <person name="Murat C."/>
            <person name="Riley R."/>
            <person name="Ohm R."/>
            <person name="Sun H."/>
            <person name="Tunlid A."/>
            <person name="Henrissat B."/>
            <person name="Grigoriev I.V."/>
            <person name="Hibbett D.S."/>
            <person name="Martin F."/>
        </authorList>
    </citation>
    <scope>NUCLEOTIDE SEQUENCE [LARGE SCALE GENOMIC DNA]</scope>
    <source>
        <strain evidence="2">F 1598</strain>
    </source>
</reference>
<keyword evidence="2" id="KW-1185">Reference proteome</keyword>
<dbReference type="HOGENOM" id="CLU_2832064_0_0_1"/>
<organism evidence="1 2">
    <name type="scientific">Piloderma croceum (strain F 1598)</name>
    <dbReference type="NCBI Taxonomy" id="765440"/>
    <lineage>
        <taxon>Eukaryota</taxon>
        <taxon>Fungi</taxon>
        <taxon>Dikarya</taxon>
        <taxon>Basidiomycota</taxon>
        <taxon>Agaricomycotina</taxon>
        <taxon>Agaricomycetes</taxon>
        <taxon>Agaricomycetidae</taxon>
        <taxon>Atheliales</taxon>
        <taxon>Atheliaceae</taxon>
        <taxon>Piloderma</taxon>
    </lineage>
</organism>
<dbReference type="Proteomes" id="UP000054166">
    <property type="component" value="Unassembled WGS sequence"/>
</dbReference>
<reference evidence="1 2" key="1">
    <citation type="submission" date="2014-04" db="EMBL/GenBank/DDBJ databases">
        <authorList>
            <consortium name="DOE Joint Genome Institute"/>
            <person name="Kuo A."/>
            <person name="Tarkka M."/>
            <person name="Buscot F."/>
            <person name="Kohler A."/>
            <person name="Nagy L.G."/>
            <person name="Floudas D."/>
            <person name="Copeland A."/>
            <person name="Barry K.W."/>
            <person name="Cichocki N."/>
            <person name="Veneault-Fourrey C."/>
            <person name="LaButti K."/>
            <person name="Lindquist E.A."/>
            <person name="Lipzen A."/>
            <person name="Lundell T."/>
            <person name="Morin E."/>
            <person name="Murat C."/>
            <person name="Sun H."/>
            <person name="Tunlid A."/>
            <person name="Henrissat B."/>
            <person name="Grigoriev I.V."/>
            <person name="Hibbett D.S."/>
            <person name="Martin F."/>
            <person name="Nordberg H.P."/>
            <person name="Cantor M.N."/>
            <person name="Hua S.X."/>
        </authorList>
    </citation>
    <scope>NUCLEOTIDE SEQUENCE [LARGE SCALE GENOMIC DNA]</scope>
    <source>
        <strain evidence="1 2">F 1598</strain>
    </source>
</reference>
<sequence>MNLLFIAFVDKTNTTILTQGDGVAVAGELLVAKRLHSNRTPKLDALMDGGKRARVQSVPTLTSLPA</sequence>
<name>A0A0C3AWP2_PILCF</name>
<evidence type="ECO:0000313" key="2">
    <source>
        <dbReference type="Proteomes" id="UP000054166"/>
    </source>
</evidence>
<accession>A0A0C3AWP2</accession>
<gene>
    <name evidence="1" type="ORF">PILCRDRAFT_11146</name>
</gene>
<protein>
    <submittedName>
        <fullName evidence="1">Uncharacterized protein</fullName>
    </submittedName>
</protein>